<dbReference type="InterPro" id="IPR032710">
    <property type="entry name" value="NTF2-like_dom_sf"/>
</dbReference>
<reference evidence="1 2" key="1">
    <citation type="submission" date="2024-06" db="EMBL/GenBank/DDBJ databases">
        <title>The Natural Products Discovery Center: Release of the First 8490 Sequenced Strains for Exploring Actinobacteria Biosynthetic Diversity.</title>
        <authorList>
            <person name="Kalkreuter E."/>
            <person name="Kautsar S.A."/>
            <person name="Yang D."/>
            <person name="Bader C.D."/>
            <person name="Teijaro C.N."/>
            <person name="Fluegel L."/>
            <person name="Davis C.M."/>
            <person name="Simpson J.R."/>
            <person name="Lauterbach L."/>
            <person name="Steele A.D."/>
            <person name="Gui C."/>
            <person name="Meng S."/>
            <person name="Li G."/>
            <person name="Viehrig K."/>
            <person name="Ye F."/>
            <person name="Su P."/>
            <person name="Kiefer A.F."/>
            <person name="Nichols A."/>
            <person name="Cepeda A.J."/>
            <person name="Yan W."/>
            <person name="Fan B."/>
            <person name="Jiang Y."/>
            <person name="Adhikari A."/>
            <person name="Zheng C.-J."/>
            <person name="Schuster L."/>
            <person name="Cowan T.M."/>
            <person name="Smanski M.J."/>
            <person name="Chevrette M.G."/>
            <person name="De Carvalho L.P.S."/>
            <person name="Shen B."/>
        </authorList>
    </citation>
    <scope>NUCLEOTIDE SEQUENCE [LARGE SCALE GENOMIC DNA]</scope>
    <source>
        <strain evidence="1 2">NPDC000837</strain>
    </source>
</reference>
<evidence type="ECO:0000313" key="1">
    <source>
        <dbReference type="EMBL" id="MER6615639.1"/>
    </source>
</evidence>
<evidence type="ECO:0000313" key="2">
    <source>
        <dbReference type="Proteomes" id="UP001445472"/>
    </source>
</evidence>
<dbReference type="Proteomes" id="UP001445472">
    <property type="component" value="Unassembled WGS sequence"/>
</dbReference>
<accession>A0ABV1UXW7</accession>
<proteinExistence type="predicted"/>
<comment type="caution">
    <text evidence="1">The sequence shown here is derived from an EMBL/GenBank/DDBJ whole genome shotgun (WGS) entry which is preliminary data.</text>
</comment>
<sequence>MTETRIGTLPDTAAETVWRWIHDCGNARRRELVGKLVTDGFRIHGTAWMGRAWTGADLRGPDACRTWLLTLHRAFPDLTTTVEDLFCAGDRVVARITHRGSHRGPWLGLAPTGRAVEFSQTLICRMENGRIAEIWQELDGLGLLITLGGAPPMGTAGPGQALRWAAGAAARTAFNRVPQDRPWPWRGTGWQSVPPFPAQLSGTGDPDGTELAANEKALHRWIDECVNEQAVHICSEIFHETYLGHSPPHAEPEPLHGPEGYARFIRGILTGFPDAHATIEDMVSAGDRVCCRVRMTGTHRGVYRDLTPTGRRFAMSQIVVCRMVDGKIAESWQEIDGAGLLLQLGYVPRPGSRPLAMLSWFLRLGASLAGAAGRSRTEGARRG</sequence>
<protein>
    <submittedName>
        <fullName evidence="1">Ester cyclase</fullName>
    </submittedName>
</protein>
<keyword evidence="2" id="KW-1185">Reference proteome</keyword>
<gene>
    <name evidence="1" type="ORF">ABT276_20200</name>
</gene>
<name>A0ABV1UXW7_9ACTN</name>
<dbReference type="InterPro" id="IPR009959">
    <property type="entry name" value="Cyclase_SnoaL-like"/>
</dbReference>
<dbReference type="SUPFAM" id="SSF54427">
    <property type="entry name" value="NTF2-like"/>
    <property type="match status" value="2"/>
</dbReference>
<dbReference type="Gene3D" id="3.10.450.50">
    <property type="match status" value="2"/>
</dbReference>
<dbReference type="PANTHER" id="PTHR38436:SF1">
    <property type="entry name" value="ESTER CYCLASE"/>
    <property type="match status" value="1"/>
</dbReference>
<dbReference type="PANTHER" id="PTHR38436">
    <property type="entry name" value="POLYKETIDE CYCLASE SNOAL-LIKE DOMAIN"/>
    <property type="match status" value="1"/>
</dbReference>
<dbReference type="RefSeq" id="WP_351977165.1">
    <property type="nucleotide sequence ID" value="NZ_JBEPBX010000017.1"/>
</dbReference>
<dbReference type="EMBL" id="JBEPBX010000017">
    <property type="protein sequence ID" value="MER6615639.1"/>
    <property type="molecule type" value="Genomic_DNA"/>
</dbReference>
<organism evidence="1 2">
    <name type="scientific">Streptomyces xantholiticus</name>
    <dbReference type="NCBI Taxonomy" id="68285"/>
    <lineage>
        <taxon>Bacteria</taxon>
        <taxon>Bacillati</taxon>
        <taxon>Actinomycetota</taxon>
        <taxon>Actinomycetes</taxon>
        <taxon>Kitasatosporales</taxon>
        <taxon>Streptomycetaceae</taxon>
        <taxon>Streptomyces</taxon>
    </lineage>
</organism>
<dbReference type="Pfam" id="PF07366">
    <property type="entry name" value="SnoaL"/>
    <property type="match status" value="2"/>
</dbReference>